<evidence type="ECO:0000313" key="3">
    <source>
        <dbReference type="Proteomes" id="UP000003987"/>
    </source>
</evidence>
<name>C7XUH9_9LACO</name>
<keyword evidence="1" id="KW-1133">Transmembrane helix</keyword>
<dbReference type="AlphaFoldDB" id="C7XUH9"/>
<keyword evidence="1" id="KW-0812">Transmembrane</keyword>
<keyword evidence="3" id="KW-1185">Reference proteome</keyword>
<feature type="transmembrane region" description="Helical" evidence="1">
    <location>
        <begin position="12"/>
        <end position="34"/>
    </location>
</feature>
<evidence type="ECO:0000313" key="2">
    <source>
        <dbReference type="EMBL" id="EEU30940.1"/>
    </source>
</evidence>
<dbReference type="STRING" id="575594.HMPREF0501_00345"/>
<gene>
    <name evidence="2" type="ORF">HMPREF0501_00345</name>
</gene>
<evidence type="ECO:0008006" key="4">
    <source>
        <dbReference type="Google" id="ProtNLM"/>
    </source>
</evidence>
<keyword evidence="1" id="KW-0472">Membrane</keyword>
<sequence>MEEQKRYFYQPDLTTAIIDWSWTLIILIIGIIIAFEITHFQWITATFIAAFLVVAALQIFRRTVVISPSKMVFNRLLVKEYLVIPTKEIRQPLFTKHTMTITVQGEVMTFSFTERSLRSIQHLLRANGVIKDDEK</sequence>
<dbReference type="Pfam" id="PF17255">
    <property type="entry name" value="EbsA"/>
    <property type="match status" value="1"/>
</dbReference>
<evidence type="ECO:0000256" key="1">
    <source>
        <dbReference type="SAM" id="Phobius"/>
    </source>
</evidence>
<dbReference type="OrthoDB" id="2249688at2"/>
<proteinExistence type="predicted"/>
<dbReference type="Proteomes" id="UP000003987">
    <property type="component" value="Unassembled WGS sequence"/>
</dbReference>
<organism evidence="2 3">
    <name type="scientific">Limosilactobacillus coleohominis 101-4-CHN</name>
    <dbReference type="NCBI Taxonomy" id="575594"/>
    <lineage>
        <taxon>Bacteria</taxon>
        <taxon>Bacillati</taxon>
        <taxon>Bacillota</taxon>
        <taxon>Bacilli</taxon>
        <taxon>Lactobacillales</taxon>
        <taxon>Lactobacillaceae</taxon>
        <taxon>Limosilactobacillus</taxon>
    </lineage>
</organism>
<dbReference type="HOGENOM" id="CLU_135677_2_0_9"/>
<dbReference type="EMBL" id="GG698802">
    <property type="protein sequence ID" value="EEU30940.1"/>
    <property type="molecule type" value="Genomic_DNA"/>
</dbReference>
<dbReference type="InterPro" id="IPR020215">
    <property type="entry name" value="EbsA-like"/>
</dbReference>
<dbReference type="eggNOG" id="ENOG502ZPAS">
    <property type="taxonomic scope" value="Bacteria"/>
</dbReference>
<reference evidence="2 3" key="1">
    <citation type="submission" date="2009-06" db="EMBL/GenBank/DDBJ databases">
        <title>The Genome Sequence of Lactobacillus coleohominis strain 101-4-CHN.</title>
        <authorList>
            <consortium name="The Broad Institute Genome Sequencing Platform"/>
            <person name="Ward D."/>
            <person name="Young S.K."/>
            <person name="Zeng Q."/>
            <person name="Koehrsen M."/>
            <person name="Alvarado L."/>
            <person name="Berlin A."/>
            <person name="Borenstein D."/>
            <person name="Chen Z."/>
            <person name="Engels R."/>
            <person name="Freedman E."/>
            <person name="Gellesch M."/>
            <person name="Goldberg J."/>
            <person name="Griggs A."/>
            <person name="Gujja S."/>
            <person name="Heiman D."/>
            <person name="Hepburn T."/>
            <person name="Howarth C."/>
            <person name="Jen D."/>
            <person name="Larson L."/>
            <person name="Lewis B."/>
            <person name="Mehta T."/>
            <person name="Park D."/>
            <person name="Pearson M."/>
            <person name="Roberts A."/>
            <person name="Saif S."/>
            <person name="Shea T."/>
            <person name="Shenoy N."/>
            <person name="Sisk P."/>
            <person name="Stolte C."/>
            <person name="Sykes S."/>
            <person name="Walk T."/>
            <person name="White J."/>
            <person name="Yandava C."/>
            <person name="Liu Y."/>
            <person name="Xu Q."/>
            <person name="Lander E."/>
            <person name="Nusbaum C."/>
            <person name="Galagan J."/>
            <person name="Birren B."/>
        </authorList>
    </citation>
    <scope>NUCLEOTIDE SEQUENCE [LARGE SCALE GENOMIC DNA]</scope>
    <source>
        <strain evidence="2 3">101-4-CHN</strain>
    </source>
</reference>
<feature type="transmembrane region" description="Helical" evidence="1">
    <location>
        <begin position="40"/>
        <end position="60"/>
    </location>
</feature>
<accession>C7XUH9</accession>
<dbReference type="RefSeq" id="WP_006916111.1">
    <property type="nucleotide sequence ID" value="NZ_GG698802.1"/>
</dbReference>
<protein>
    <recommendedName>
        <fullName evidence="4">Pore-forming protein</fullName>
    </recommendedName>
</protein>